<comment type="caution">
    <text evidence="1">The sequence shown here is derived from an EMBL/GenBank/DDBJ whole genome shotgun (WGS) entry which is preliminary data.</text>
</comment>
<accession>A0A7X3LTC9</accession>
<dbReference type="AlphaFoldDB" id="A0A7X3LTC9"/>
<dbReference type="InterPro" id="IPR009394">
    <property type="entry name" value="MmcB-like"/>
</dbReference>
<dbReference type="PIRSF" id="PIRSF031796">
    <property type="entry name" value="UPC031796"/>
    <property type="match status" value="1"/>
</dbReference>
<gene>
    <name evidence="1" type="ORF">GR183_07405</name>
</gene>
<evidence type="ECO:0000313" key="2">
    <source>
        <dbReference type="Proteomes" id="UP000433101"/>
    </source>
</evidence>
<evidence type="ECO:0000313" key="1">
    <source>
        <dbReference type="EMBL" id="MXN64728.1"/>
    </source>
</evidence>
<sequence length="162" mass="18041">MQSNRVRLDDPLADGRQSDTATMVWRGVARLFRQLGYASVGEVVLASGRRADLMAVGPKGEIWIVEVKSSIADFRADRKWPGYRDFCDRFFFASHAEVPRGIFPEEAGFILSDGFFADILREAPEHKLAGARRKAVTLRFAQAAANRLHDALDPDARSDAAF</sequence>
<proteinExistence type="predicted"/>
<reference evidence="1 2" key="1">
    <citation type="submission" date="2019-12" db="EMBL/GenBank/DDBJ databases">
        <authorList>
            <person name="Li M."/>
        </authorList>
    </citation>
    <scope>NUCLEOTIDE SEQUENCE [LARGE SCALE GENOMIC DNA]</scope>
    <source>
        <strain evidence="1 2">GBMRC 2046</strain>
    </source>
</reference>
<keyword evidence="2" id="KW-1185">Reference proteome</keyword>
<dbReference type="Pfam" id="PF06319">
    <property type="entry name" value="MmcB-like"/>
    <property type="match status" value="1"/>
</dbReference>
<name>A0A7X3LTC9_9HYPH</name>
<dbReference type="Proteomes" id="UP000433101">
    <property type="component" value="Unassembled WGS sequence"/>
</dbReference>
<organism evidence="1 2">
    <name type="scientific">Stappia sediminis</name>
    <dbReference type="NCBI Taxonomy" id="2692190"/>
    <lineage>
        <taxon>Bacteria</taxon>
        <taxon>Pseudomonadati</taxon>
        <taxon>Pseudomonadota</taxon>
        <taxon>Alphaproteobacteria</taxon>
        <taxon>Hyphomicrobiales</taxon>
        <taxon>Stappiaceae</taxon>
        <taxon>Stappia</taxon>
    </lineage>
</organism>
<protein>
    <submittedName>
        <fullName evidence="1">MmcB family DNA repair protein</fullName>
    </submittedName>
</protein>
<dbReference type="RefSeq" id="WP_160774985.1">
    <property type="nucleotide sequence ID" value="NZ_WUMV01000003.1"/>
</dbReference>
<dbReference type="EMBL" id="WUMV01000003">
    <property type="protein sequence ID" value="MXN64728.1"/>
    <property type="molecule type" value="Genomic_DNA"/>
</dbReference>